<proteinExistence type="predicted"/>
<evidence type="ECO:0000313" key="2">
    <source>
        <dbReference type="Proteomes" id="UP001055879"/>
    </source>
</evidence>
<keyword evidence="2" id="KW-1185">Reference proteome</keyword>
<organism evidence="1 2">
    <name type="scientific">Arctium lappa</name>
    <name type="common">Greater burdock</name>
    <name type="synonym">Lappa major</name>
    <dbReference type="NCBI Taxonomy" id="4217"/>
    <lineage>
        <taxon>Eukaryota</taxon>
        <taxon>Viridiplantae</taxon>
        <taxon>Streptophyta</taxon>
        <taxon>Embryophyta</taxon>
        <taxon>Tracheophyta</taxon>
        <taxon>Spermatophyta</taxon>
        <taxon>Magnoliopsida</taxon>
        <taxon>eudicotyledons</taxon>
        <taxon>Gunneridae</taxon>
        <taxon>Pentapetalae</taxon>
        <taxon>asterids</taxon>
        <taxon>campanulids</taxon>
        <taxon>Asterales</taxon>
        <taxon>Asteraceae</taxon>
        <taxon>Carduoideae</taxon>
        <taxon>Cardueae</taxon>
        <taxon>Arctiinae</taxon>
        <taxon>Arctium</taxon>
    </lineage>
</organism>
<accession>A0ACB8XIX6</accession>
<evidence type="ECO:0000313" key="1">
    <source>
        <dbReference type="EMBL" id="KAI3667402.1"/>
    </source>
</evidence>
<gene>
    <name evidence="1" type="ORF">L6452_42459</name>
</gene>
<sequence>MAVGMHNSVTPTLNPNQKGFSFSSPLLKTQLSVARTLSSYSFPTIKSPSFSHSRRNPLPSFIKCSVSEAVTEKKITLVRRNDIRNIAIVAHVDHGKTTLVDAMLKQAKVFRDNQVVEERIMDSNDLERERGITILSKNTSITYKDTKMNIIDTPGHSDFGGEVERVLNMVEGVLLVVDSVEGPMPQTRFVLKKALEFGLAIVVVVNKIDRSSARPEFVINSTFELFIELNASDEQCDFQAVYAIGISGKAGLSPDNLADDLGPLFETIIRCIPGPRIKKDGSLQMLVTSTEYDEHKGKIAIGRLHAGVLNRGMDVRICTSDDACRFGKVSELFVFEKFYRAPAERVEAGDICAVCGINDIQIGETIADKMDGKALPAIRVEEPTVKMAFSINTSPFIGREGKYVTSRNLRDRLYREIERNLAMKVEDGETADTFLVSGRGTLHITILIENMRRENYEFMVGPPKVINKRVDDKLLEPYEGQDKVTTQAGLSTSAYRSPPHSPESSSSPMATSADGTVTGRPYKGVYFLDETETKRFFRHEEISIAHTEFLIATVEVPEEHMGSVVELLGKRRGQMFDMQGLGSEGTTILKYKIPTRGLLGLRNAILTASRGTAILNTVFDSYGPWAGDMSTRDLGSLVAFEDGTSTSYALASSQERGQLFIRPGAEVYKGQIVGIHQRPGDLSLNVCKKKAATNVRSNKEVSVVLDTPLDYSLDDCIEYIQEDELVEVTPKSIRMCKNPKMNKKGR</sequence>
<dbReference type="Proteomes" id="UP001055879">
    <property type="component" value="Linkage Group LG17"/>
</dbReference>
<reference evidence="1 2" key="2">
    <citation type="journal article" date="2022" name="Mol. Ecol. Resour.">
        <title>The genomes of chicory, endive, great burdock and yacon provide insights into Asteraceae paleo-polyploidization history and plant inulin production.</title>
        <authorList>
            <person name="Fan W."/>
            <person name="Wang S."/>
            <person name="Wang H."/>
            <person name="Wang A."/>
            <person name="Jiang F."/>
            <person name="Liu H."/>
            <person name="Zhao H."/>
            <person name="Xu D."/>
            <person name="Zhang Y."/>
        </authorList>
    </citation>
    <scope>NUCLEOTIDE SEQUENCE [LARGE SCALE GENOMIC DNA]</scope>
    <source>
        <strain evidence="2">cv. Niubang</strain>
    </source>
</reference>
<reference evidence="2" key="1">
    <citation type="journal article" date="2022" name="Mol. Ecol. Resour.">
        <title>The genomes of chicory, endive, great burdock and yacon provide insights into Asteraceae palaeo-polyploidization history and plant inulin production.</title>
        <authorList>
            <person name="Fan W."/>
            <person name="Wang S."/>
            <person name="Wang H."/>
            <person name="Wang A."/>
            <person name="Jiang F."/>
            <person name="Liu H."/>
            <person name="Zhao H."/>
            <person name="Xu D."/>
            <person name="Zhang Y."/>
        </authorList>
    </citation>
    <scope>NUCLEOTIDE SEQUENCE [LARGE SCALE GENOMIC DNA]</scope>
    <source>
        <strain evidence="2">cv. Niubang</strain>
    </source>
</reference>
<comment type="caution">
    <text evidence="1">The sequence shown here is derived from an EMBL/GenBank/DDBJ whole genome shotgun (WGS) entry which is preliminary data.</text>
</comment>
<dbReference type="EMBL" id="CM042063">
    <property type="protein sequence ID" value="KAI3667402.1"/>
    <property type="molecule type" value="Genomic_DNA"/>
</dbReference>
<protein>
    <submittedName>
        <fullName evidence="1">Uncharacterized protein</fullName>
    </submittedName>
</protein>
<name>A0ACB8XIX6_ARCLA</name>